<protein>
    <submittedName>
        <fullName evidence="11">Na+/H+ antiporter subunit D</fullName>
    </submittedName>
</protein>
<evidence type="ECO:0000256" key="6">
    <source>
        <dbReference type="ARBA" id="ARBA00022989"/>
    </source>
</evidence>
<gene>
    <name evidence="11" type="ORF">NC661_10800</name>
</gene>
<dbReference type="GO" id="GO:0008137">
    <property type="term" value="F:NADH dehydrogenase (ubiquinone) activity"/>
    <property type="evidence" value="ECO:0007669"/>
    <property type="project" value="InterPro"/>
</dbReference>
<keyword evidence="3" id="KW-0813">Transport</keyword>
<keyword evidence="5 8" id="KW-0812">Transmembrane</keyword>
<evidence type="ECO:0000256" key="9">
    <source>
        <dbReference type="SAM" id="Phobius"/>
    </source>
</evidence>
<feature type="transmembrane region" description="Helical" evidence="9">
    <location>
        <begin position="408"/>
        <end position="432"/>
    </location>
</feature>
<feature type="transmembrane region" description="Helical" evidence="9">
    <location>
        <begin position="110"/>
        <end position="128"/>
    </location>
</feature>
<accession>A0A9X3WLL4</accession>
<dbReference type="InterPro" id="IPR001750">
    <property type="entry name" value="ND/Mrp_TM"/>
</dbReference>
<evidence type="ECO:0000313" key="11">
    <source>
        <dbReference type="EMBL" id="MDC3420858.1"/>
    </source>
</evidence>
<sequence>MNNLLLLPVVIPMFIGVILIFFVKNIRVQRAISVIGSLALLIASVYLAFAAYESNSQVLTLELGNWQAPFGIVLVGDMLATLLVALAGIVGLFSLLFAFQSIGEEREKSYFYSFFFFLLTGVNGAFLTGDLFNLFVFFEVMLISSYVLIVHGGTKFQLRESFKYMVINMVASIFFLVGVAYIYAVTGTLNMADLAEKVGVIGQDGMLNVIAIIFLIVFAMKGAFFPLYFWLPNAYAGPPAVVTALFAALLTKVGIYSIFRSFTLIFIHDREFTHTIILILAGLTMIFGVLGALSQFNINRILNFQIISQVGFMALGIGLYSPLAIAASVYYIVHDIIIKAALFFTAGATEKVAGTSDLKKMSGLLKTHPWLGWLFFITAMSFVGIPPLSGFFGKFGLVLGGIEVGTTLAYILVAVVLLVSLLNLLSMMRIFMKAFWGEKNDTEPKITNKQSIGLLRPIIPLVALSIVLGLGSEPAFQYALAIADQILDPSIYIDAVLSGK</sequence>
<dbReference type="AlphaFoldDB" id="A0A9X3WLL4"/>
<dbReference type="PANTHER" id="PTHR42703:SF1">
    <property type="entry name" value="NA(+)_H(+) ANTIPORTER SUBUNIT D1"/>
    <property type="match status" value="1"/>
</dbReference>
<evidence type="ECO:0000256" key="1">
    <source>
        <dbReference type="ARBA" id="ARBA00004651"/>
    </source>
</evidence>
<dbReference type="NCBIfam" id="NF005818">
    <property type="entry name" value="PRK07691.1"/>
    <property type="match status" value="1"/>
</dbReference>
<keyword evidence="12" id="KW-1185">Reference proteome</keyword>
<name>A0A9X3WLL4_9BACI</name>
<reference evidence="11" key="1">
    <citation type="submission" date="2022-06" db="EMBL/GenBank/DDBJ databases">
        <title>Aquibacillus sp. a new bacterium isolated from soil saline samples.</title>
        <authorList>
            <person name="Galisteo C."/>
            <person name="De La Haba R."/>
            <person name="Sanchez-Porro C."/>
            <person name="Ventosa A."/>
        </authorList>
    </citation>
    <scope>NUCLEOTIDE SEQUENCE</scope>
    <source>
        <strain evidence="11">JCM 12387</strain>
    </source>
</reference>
<evidence type="ECO:0000256" key="3">
    <source>
        <dbReference type="ARBA" id="ARBA00022449"/>
    </source>
</evidence>
<keyword evidence="3" id="KW-0050">Antiport</keyword>
<keyword evidence="7 9" id="KW-0472">Membrane</keyword>
<organism evidence="11 12">
    <name type="scientific">Aquibacillus koreensis</name>
    <dbReference type="NCBI Taxonomy" id="279446"/>
    <lineage>
        <taxon>Bacteria</taxon>
        <taxon>Bacillati</taxon>
        <taxon>Bacillota</taxon>
        <taxon>Bacilli</taxon>
        <taxon>Bacillales</taxon>
        <taxon>Bacillaceae</taxon>
        <taxon>Aquibacillus</taxon>
    </lineage>
</organism>
<evidence type="ECO:0000259" key="10">
    <source>
        <dbReference type="Pfam" id="PF00361"/>
    </source>
</evidence>
<dbReference type="GO" id="GO:0005886">
    <property type="term" value="C:plasma membrane"/>
    <property type="evidence" value="ECO:0007669"/>
    <property type="project" value="UniProtKB-SubCell"/>
</dbReference>
<dbReference type="InterPro" id="IPR003918">
    <property type="entry name" value="NADH_UbQ_OxRdtase"/>
</dbReference>
<feature type="transmembrane region" description="Helical" evidence="9">
    <location>
        <begin position="165"/>
        <end position="185"/>
    </location>
</feature>
<dbReference type="PANTHER" id="PTHR42703">
    <property type="entry name" value="NADH DEHYDROGENASE"/>
    <property type="match status" value="1"/>
</dbReference>
<dbReference type="Proteomes" id="UP001145072">
    <property type="component" value="Unassembled WGS sequence"/>
</dbReference>
<comment type="similarity">
    <text evidence="2">Belongs to the CPA3 antiporters (TC 2.A.63) subunit D family.</text>
</comment>
<feature type="transmembrane region" description="Helical" evidence="9">
    <location>
        <begin position="370"/>
        <end position="388"/>
    </location>
</feature>
<feature type="domain" description="NADH:quinone oxidoreductase/Mrp antiporter transmembrane" evidence="10">
    <location>
        <begin position="129"/>
        <end position="413"/>
    </location>
</feature>
<dbReference type="InterPro" id="IPR050586">
    <property type="entry name" value="CPA3_Na-H_Antiporter_D"/>
</dbReference>
<evidence type="ECO:0000256" key="7">
    <source>
        <dbReference type="ARBA" id="ARBA00023136"/>
    </source>
</evidence>
<dbReference type="RefSeq" id="WP_259872327.1">
    <property type="nucleotide sequence ID" value="NZ_JAMQJZ010000007.1"/>
</dbReference>
<feature type="transmembrane region" description="Helical" evidence="9">
    <location>
        <begin position="241"/>
        <end position="266"/>
    </location>
</feature>
<feature type="transmembrane region" description="Helical" evidence="9">
    <location>
        <begin position="205"/>
        <end position="229"/>
    </location>
</feature>
<dbReference type="GO" id="GO:0015297">
    <property type="term" value="F:antiporter activity"/>
    <property type="evidence" value="ECO:0007669"/>
    <property type="project" value="UniProtKB-KW"/>
</dbReference>
<feature type="transmembrane region" description="Helical" evidence="9">
    <location>
        <begin position="301"/>
        <end position="323"/>
    </location>
</feature>
<feature type="transmembrane region" description="Helical" evidence="9">
    <location>
        <begin position="31"/>
        <end position="52"/>
    </location>
</feature>
<proteinExistence type="inferred from homology"/>
<feature type="transmembrane region" description="Helical" evidence="9">
    <location>
        <begin position="6"/>
        <end position="24"/>
    </location>
</feature>
<dbReference type="EMBL" id="JAMQJZ010000007">
    <property type="protein sequence ID" value="MDC3420858.1"/>
    <property type="molecule type" value="Genomic_DNA"/>
</dbReference>
<dbReference type="GO" id="GO:0042773">
    <property type="term" value="P:ATP synthesis coupled electron transport"/>
    <property type="evidence" value="ECO:0007669"/>
    <property type="project" value="InterPro"/>
</dbReference>
<dbReference type="PRINTS" id="PR01437">
    <property type="entry name" value="NUOXDRDTASE4"/>
</dbReference>
<evidence type="ECO:0000313" key="12">
    <source>
        <dbReference type="Proteomes" id="UP001145072"/>
    </source>
</evidence>
<evidence type="ECO:0000256" key="5">
    <source>
        <dbReference type="ARBA" id="ARBA00022692"/>
    </source>
</evidence>
<feature type="transmembrane region" description="Helical" evidence="9">
    <location>
        <begin position="72"/>
        <end position="98"/>
    </location>
</feature>
<feature type="transmembrane region" description="Helical" evidence="9">
    <location>
        <begin position="453"/>
        <end position="471"/>
    </location>
</feature>
<evidence type="ECO:0000256" key="4">
    <source>
        <dbReference type="ARBA" id="ARBA00022475"/>
    </source>
</evidence>
<keyword evidence="6 9" id="KW-1133">Transmembrane helix</keyword>
<feature type="transmembrane region" description="Helical" evidence="9">
    <location>
        <begin position="272"/>
        <end position="294"/>
    </location>
</feature>
<keyword evidence="4" id="KW-1003">Cell membrane</keyword>
<evidence type="ECO:0000256" key="8">
    <source>
        <dbReference type="RuleBase" id="RU000320"/>
    </source>
</evidence>
<dbReference type="Pfam" id="PF00361">
    <property type="entry name" value="Proton_antipo_M"/>
    <property type="match status" value="1"/>
</dbReference>
<evidence type="ECO:0000256" key="2">
    <source>
        <dbReference type="ARBA" id="ARBA00005346"/>
    </source>
</evidence>
<comment type="subcellular location">
    <subcellularLocation>
        <location evidence="1">Cell membrane</location>
        <topology evidence="1">Multi-pass membrane protein</topology>
    </subcellularLocation>
    <subcellularLocation>
        <location evidence="8">Membrane</location>
        <topology evidence="8">Multi-pass membrane protein</topology>
    </subcellularLocation>
</comment>
<comment type="caution">
    <text evidence="11">The sequence shown here is derived from an EMBL/GenBank/DDBJ whole genome shotgun (WGS) entry which is preliminary data.</text>
</comment>